<keyword evidence="2" id="KW-0238">DNA-binding</keyword>
<dbReference type="RefSeq" id="WP_213412574.1">
    <property type="nucleotide sequence ID" value="NZ_BOVK01000032.1"/>
</dbReference>
<evidence type="ECO:0000256" key="1">
    <source>
        <dbReference type="ARBA" id="ARBA00023015"/>
    </source>
</evidence>
<sequence length="249" mass="27606">MSEKYAVPALERANAVLSLLAQEPYTWTLSELSRHLNISKSTMYSLLLTMERLHWVNRDRHDTYALGSAIGKLVSAYAGQYDLIEEFRRLAQPVMRKLQETVQLARLEETDVLYLAKMEAPSPVQMVAGPGVRFPAHATGLGKSLLACLQDEQVCRLFPSDKLKAVTSHTLDSREALLLELARIRKNGYALDLQEGVMGFCCAAAPIRRANGEAVAAVSCSMPIHQWEAKKADAIEAITDLAKRLTPIL</sequence>
<keyword evidence="1" id="KW-0805">Transcription regulation</keyword>
<evidence type="ECO:0000313" key="7">
    <source>
        <dbReference type="Proteomes" id="UP000677918"/>
    </source>
</evidence>
<dbReference type="InterPro" id="IPR005471">
    <property type="entry name" value="Tscrpt_reg_IclR_N"/>
</dbReference>
<feature type="domain" description="HTH iclR-type" evidence="4">
    <location>
        <begin position="7"/>
        <end position="68"/>
    </location>
</feature>
<gene>
    <name evidence="6" type="ORF">XYCOK13_26150</name>
</gene>
<dbReference type="InterPro" id="IPR050707">
    <property type="entry name" value="HTH_MetabolicPath_Reg"/>
</dbReference>
<dbReference type="Proteomes" id="UP000677918">
    <property type="component" value="Unassembled WGS sequence"/>
</dbReference>
<accession>A0A8J4H526</accession>
<dbReference type="InterPro" id="IPR014757">
    <property type="entry name" value="Tscrpt_reg_IclR_C"/>
</dbReference>
<dbReference type="Pfam" id="PF01614">
    <property type="entry name" value="IclR_C"/>
    <property type="match status" value="1"/>
</dbReference>
<dbReference type="InterPro" id="IPR036388">
    <property type="entry name" value="WH-like_DNA-bd_sf"/>
</dbReference>
<dbReference type="InterPro" id="IPR036390">
    <property type="entry name" value="WH_DNA-bd_sf"/>
</dbReference>
<dbReference type="AlphaFoldDB" id="A0A8J4H526"/>
<dbReference type="EMBL" id="BOVK01000032">
    <property type="protein sequence ID" value="GIQ69791.1"/>
    <property type="molecule type" value="Genomic_DNA"/>
</dbReference>
<protein>
    <submittedName>
        <fullName evidence="6">IclR family transcriptional regulator</fullName>
    </submittedName>
</protein>
<dbReference type="GO" id="GO:0045892">
    <property type="term" value="P:negative regulation of DNA-templated transcription"/>
    <property type="evidence" value="ECO:0007669"/>
    <property type="project" value="TreeGrafter"/>
</dbReference>
<dbReference type="SUPFAM" id="SSF55781">
    <property type="entry name" value="GAF domain-like"/>
    <property type="match status" value="1"/>
</dbReference>
<dbReference type="SMART" id="SM00346">
    <property type="entry name" value="HTH_ICLR"/>
    <property type="match status" value="1"/>
</dbReference>
<dbReference type="GO" id="GO:0003677">
    <property type="term" value="F:DNA binding"/>
    <property type="evidence" value="ECO:0007669"/>
    <property type="project" value="UniProtKB-KW"/>
</dbReference>
<dbReference type="Pfam" id="PF09339">
    <property type="entry name" value="HTH_IclR"/>
    <property type="match status" value="1"/>
</dbReference>
<dbReference type="GO" id="GO:0003700">
    <property type="term" value="F:DNA-binding transcription factor activity"/>
    <property type="evidence" value="ECO:0007669"/>
    <property type="project" value="TreeGrafter"/>
</dbReference>
<comment type="caution">
    <text evidence="6">The sequence shown here is derived from an EMBL/GenBank/DDBJ whole genome shotgun (WGS) entry which is preliminary data.</text>
</comment>
<evidence type="ECO:0000313" key="6">
    <source>
        <dbReference type="EMBL" id="GIQ69791.1"/>
    </source>
</evidence>
<name>A0A8J4H526_9BACL</name>
<keyword evidence="3" id="KW-0804">Transcription</keyword>
<evidence type="ECO:0000259" key="4">
    <source>
        <dbReference type="PROSITE" id="PS51077"/>
    </source>
</evidence>
<dbReference type="PROSITE" id="PS51078">
    <property type="entry name" value="ICLR_ED"/>
    <property type="match status" value="1"/>
</dbReference>
<dbReference type="PROSITE" id="PS51077">
    <property type="entry name" value="HTH_ICLR"/>
    <property type="match status" value="1"/>
</dbReference>
<keyword evidence="7" id="KW-1185">Reference proteome</keyword>
<dbReference type="SUPFAM" id="SSF46785">
    <property type="entry name" value="Winged helix' DNA-binding domain"/>
    <property type="match status" value="1"/>
</dbReference>
<dbReference type="InterPro" id="IPR029016">
    <property type="entry name" value="GAF-like_dom_sf"/>
</dbReference>
<dbReference type="PANTHER" id="PTHR30136">
    <property type="entry name" value="HELIX-TURN-HELIX TRANSCRIPTIONAL REGULATOR, ICLR FAMILY"/>
    <property type="match status" value="1"/>
</dbReference>
<evidence type="ECO:0000256" key="2">
    <source>
        <dbReference type="ARBA" id="ARBA00023125"/>
    </source>
</evidence>
<reference evidence="6" key="1">
    <citation type="submission" date="2021-04" db="EMBL/GenBank/DDBJ databases">
        <title>Draft genome sequence of Xylanibacillus composti strain K13.</title>
        <authorList>
            <person name="Uke A."/>
            <person name="Chhe C."/>
            <person name="Baramee S."/>
            <person name="Kosugi A."/>
        </authorList>
    </citation>
    <scope>NUCLEOTIDE SEQUENCE</scope>
    <source>
        <strain evidence="6">K13</strain>
    </source>
</reference>
<dbReference type="PANTHER" id="PTHR30136:SF2">
    <property type="entry name" value="TRANSCRIPTIONAL REGULATOR ICLR"/>
    <property type="match status" value="1"/>
</dbReference>
<feature type="domain" description="IclR-ED" evidence="5">
    <location>
        <begin position="69"/>
        <end position="249"/>
    </location>
</feature>
<proteinExistence type="predicted"/>
<evidence type="ECO:0000256" key="3">
    <source>
        <dbReference type="ARBA" id="ARBA00023163"/>
    </source>
</evidence>
<evidence type="ECO:0000259" key="5">
    <source>
        <dbReference type="PROSITE" id="PS51078"/>
    </source>
</evidence>
<dbReference type="Gene3D" id="3.30.450.40">
    <property type="match status" value="1"/>
</dbReference>
<dbReference type="Gene3D" id="1.10.10.10">
    <property type="entry name" value="Winged helix-like DNA-binding domain superfamily/Winged helix DNA-binding domain"/>
    <property type="match status" value="1"/>
</dbReference>
<organism evidence="6 7">
    <name type="scientific">Xylanibacillus composti</name>
    <dbReference type="NCBI Taxonomy" id="1572762"/>
    <lineage>
        <taxon>Bacteria</taxon>
        <taxon>Bacillati</taxon>
        <taxon>Bacillota</taxon>
        <taxon>Bacilli</taxon>
        <taxon>Bacillales</taxon>
        <taxon>Paenibacillaceae</taxon>
        <taxon>Xylanibacillus</taxon>
    </lineage>
</organism>